<evidence type="ECO:0000313" key="2">
    <source>
        <dbReference type="Proteomes" id="UP000095282"/>
    </source>
</evidence>
<organism evidence="2 3">
    <name type="scientific">Caenorhabditis tropicalis</name>
    <dbReference type="NCBI Taxonomy" id="1561998"/>
    <lineage>
        <taxon>Eukaryota</taxon>
        <taxon>Metazoa</taxon>
        <taxon>Ecdysozoa</taxon>
        <taxon>Nematoda</taxon>
        <taxon>Chromadorea</taxon>
        <taxon>Rhabditida</taxon>
        <taxon>Rhabditina</taxon>
        <taxon>Rhabditomorpha</taxon>
        <taxon>Rhabditoidea</taxon>
        <taxon>Rhabditidae</taxon>
        <taxon>Peloderinae</taxon>
        <taxon>Caenorhabditis</taxon>
    </lineage>
</organism>
<proteinExistence type="predicted"/>
<evidence type="ECO:0000313" key="3">
    <source>
        <dbReference type="WBParaSite" id="Csp11.Scaffold629.g11527.t1"/>
    </source>
</evidence>
<protein>
    <submittedName>
        <fullName evidence="3">VWFA domain-containing protein</fullName>
    </submittedName>
</protein>
<dbReference type="InterPro" id="IPR036465">
    <property type="entry name" value="vWFA_dom_sf"/>
</dbReference>
<sequence length="81" mass="9124">MKKTSSLLKIYGFGPCNHYQKVVIIFTGSYRETGEYDPKPEAVWLKEDGIFIITVAYGTGFLSDGLNAIASLDSWIQLFRL</sequence>
<dbReference type="SUPFAM" id="SSF53300">
    <property type="entry name" value="vWA-like"/>
    <property type="match status" value="1"/>
</dbReference>
<evidence type="ECO:0000259" key="1">
    <source>
        <dbReference type="Pfam" id="PF00092"/>
    </source>
</evidence>
<feature type="domain" description="VWFA" evidence="1">
    <location>
        <begin position="18"/>
        <end position="71"/>
    </location>
</feature>
<dbReference type="InterPro" id="IPR002035">
    <property type="entry name" value="VWF_A"/>
</dbReference>
<keyword evidence="2" id="KW-1185">Reference proteome</keyword>
<reference evidence="3" key="1">
    <citation type="submission" date="2016-11" db="UniProtKB">
        <authorList>
            <consortium name="WormBaseParasite"/>
        </authorList>
    </citation>
    <scope>IDENTIFICATION</scope>
</reference>
<dbReference type="Pfam" id="PF00092">
    <property type="entry name" value="VWA"/>
    <property type="match status" value="1"/>
</dbReference>
<dbReference type="Gene3D" id="3.40.50.410">
    <property type="entry name" value="von Willebrand factor, type A domain"/>
    <property type="match status" value="1"/>
</dbReference>
<dbReference type="Proteomes" id="UP000095282">
    <property type="component" value="Unplaced"/>
</dbReference>
<name>A0A1I7TT67_9PELO</name>
<accession>A0A1I7TT67</accession>
<dbReference type="AlphaFoldDB" id="A0A1I7TT67"/>
<dbReference type="WBParaSite" id="Csp11.Scaffold629.g11527.t1">
    <property type="protein sequence ID" value="Csp11.Scaffold629.g11527.t1"/>
    <property type="gene ID" value="Csp11.Scaffold629.g11527"/>
</dbReference>